<keyword evidence="2" id="KW-1185">Reference proteome</keyword>
<evidence type="ECO:0000313" key="1">
    <source>
        <dbReference type="EMBL" id="RDD63677.1"/>
    </source>
</evidence>
<dbReference type="Proteomes" id="UP000253941">
    <property type="component" value="Unassembled WGS sequence"/>
</dbReference>
<dbReference type="AlphaFoldDB" id="A0A369THT7"/>
<gene>
    <name evidence="1" type="ORF">DRB17_00380</name>
</gene>
<dbReference type="EMBL" id="QPMH01000001">
    <property type="protein sequence ID" value="RDD63677.1"/>
    <property type="molecule type" value="Genomic_DNA"/>
</dbReference>
<organism evidence="1 2">
    <name type="scientific">Ferruginivarius sediminum</name>
    <dbReference type="NCBI Taxonomy" id="2661937"/>
    <lineage>
        <taxon>Bacteria</taxon>
        <taxon>Pseudomonadati</taxon>
        <taxon>Pseudomonadota</taxon>
        <taxon>Alphaproteobacteria</taxon>
        <taxon>Rhodospirillales</taxon>
        <taxon>Rhodospirillaceae</taxon>
        <taxon>Ferruginivarius</taxon>
    </lineage>
</organism>
<reference evidence="1 2" key="1">
    <citation type="submission" date="2018-07" db="EMBL/GenBank/DDBJ databases">
        <title>Venubactetium sediminum gen. nov., sp. nov., isolated from a marine solar saltern.</title>
        <authorList>
            <person name="Wang S."/>
        </authorList>
    </citation>
    <scope>NUCLEOTIDE SEQUENCE [LARGE SCALE GENOMIC DNA]</scope>
    <source>
        <strain evidence="1 2">WD2A32</strain>
    </source>
</reference>
<proteinExistence type="predicted"/>
<sequence>MPRNRPVTRSDIETIVGNLEDARIAEIIASKTTIAELMEARQWVLSNDTPGIHRQRSARVNRLCEILDSAMPQDEDG</sequence>
<dbReference type="RefSeq" id="WP_114580190.1">
    <property type="nucleotide sequence ID" value="NZ_QPMH01000001.1"/>
</dbReference>
<name>A0A369THT7_9PROT</name>
<comment type="caution">
    <text evidence="1">The sequence shown here is derived from an EMBL/GenBank/DDBJ whole genome shotgun (WGS) entry which is preliminary data.</text>
</comment>
<protein>
    <submittedName>
        <fullName evidence="1">Uncharacterized protein</fullName>
    </submittedName>
</protein>
<evidence type="ECO:0000313" key="2">
    <source>
        <dbReference type="Proteomes" id="UP000253941"/>
    </source>
</evidence>
<accession>A0A369THT7</accession>